<proteinExistence type="predicted"/>
<name>A0A1G4EAX6_PLAVI</name>
<accession>A0A1G4EAX6</accession>
<organism evidence="2 3">
    <name type="scientific">Plasmodium vivax</name>
    <name type="common">malaria parasite P. vivax</name>
    <dbReference type="NCBI Taxonomy" id="5855"/>
    <lineage>
        <taxon>Eukaryota</taxon>
        <taxon>Sar</taxon>
        <taxon>Alveolata</taxon>
        <taxon>Apicomplexa</taxon>
        <taxon>Aconoidasida</taxon>
        <taxon>Haemosporida</taxon>
        <taxon>Plasmodiidae</taxon>
        <taxon>Plasmodium</taxon>
        <taxon>Plasmodium (Plasmodium)</taxon>
    </lineage>
</organism>
<reference evidence="2 3" key="1">
    <citation type="submission" date="2016-07" db="EMBL/GenBank/DDBJ databases">
        <authorList>
            <consortium name="Pathogen Informatics"/>
        </authorList>
    </citation>
    <scope>NUCLEOTIDE SEQUENCE [LARGE SCALE GENOMIC DNA]</scope>
</reference>
<evidence type="ECO:0000313" key="2">
    <source>
        <dbReference type="EMBL" id="SCA60803.1"/>
    </source>
</evidence>
<dbReference type="VEuPathDB" id="PlasmoDB:PVPAM_030029400"/>
<protein>
    <submittedName>
        <fullName evidence="2">Vir protein, putative</fullName>
    </submittedName>
</protein>
<evidence type="ECO:0000256" key="1">
    <source>
        <dbReference type="SAM" id="MobiDB-lite"/>
    </source>
</evidence>
<feature type="region of interest" description="Disordered" evidence="1">
    <location>
        <begin position="191"/>
        <end position="211"/>
    </location>
</feature>
<dbReference type="Pfam" id="PF05795">
    <property type="entry name" value="Plasmodium_Vir"/>
    <property type="match status" value="1"/>
</dbReference>
<dbReference type="InterPro" id="IPR008780">
    <property type="entry name" value="Plasmodium_Vir"/>
</dbReference>
<dbReference type="Proteomes" id="UP000305196">
    <property type="component" value="Unassembled WGS sequence"/>
</dbReference>
<gene>
    <name evidence="2" type="ORF">PVC01_000123900</name>
</gene>
<dbReference type="AlphaFoldDB" id="A0A1G4EAX6"/>
<feature type="region of interest" description="Disordered" evidence="1">
    <location>
        <begin position="254"/>
        <end position="275"/>
    </location>
</feature>
<sequence>MGSCEDDHSNDKAKEILRKHPELEDISEKILKALCYVRIKSKTKGFNNDICGFLYYWIGDQILKDLTKKQFFGEIMLTLFKSLNEGDNQEICDYHYYNIHKDNFNNIKLIFDYSEDYNSYEKQIIEHNPPCNQDYKQYLQTYVDSYITFNNKCNVEGLNYNYCEAFKKYFDGKDANLLSTWTCDLKKDDPRDLDLGDEGEDQEEQKTVDETLKGMGKFPSRIRIGSQDVQSDHEFSSIRASRLGHFRSAAPGLDTETSLMGRPSSPPDSSSPSIASKSITGAVSVAGILVPSYLMYNYTYAGTCINKVLGKKTRTNFNPYTDQFLMANFSGPENLYSEINRYNISYSPE</sequence>
<evidence type="ECO:0000313" key="3">
    <source>
        <dbReference type="Proteomes" id="UP000305196"/>
    </source>
</evidence>
<dbReference type="VEuPathDB" id="PlasmoDB:PVP01_0001940"/>
<dbReference type="EMBL" id="FLYI01000501">
    <property type="protein sequence ID" value="SCA60803.1"/>
    <property type="molecule type" value="Genomic_DNA"/>
</dbReference>
<dbReference type="VEuPathDB" id="PlasmoDB:PVW1_000028200"/>